<proteinExistence type="predicted"/>
<evidence type="ECO:0000313" key="2">
    <source>
        <dbReference type="Proteomes" id="UP001222325"/>
    </source>
</evidence>
<accession>A0AAD6XK35</accession>
<dbReference type="Proteomes" id="UP001222325">
    <property type="component" value="Unassembled WGS sequence"/>
</dbReference>
<protein>
    <submittedName>
        <fullName evidence="1">Uncharacterized protein</fullName>
    </submittedName>
</protein>
<reference evidence="1" key="1">
    <citation type="submission" date="2023-03" db="EMBL/GenBank/DDBJ databases">
        <title>Massive genome expansion in bonnet fungi (Mycena s.s.) driven by repeated elements and novel gene families across ecological guilds.</title>
        <authorList>
            <consortium name="Lawrence Berkeley National Laboratory"/>
            <person name="Harder C.B."/>
            <person name="Miyauchi S."/>
            <person name="Viragh M."/>
            <person name="Kuo A."/>
            <person name="Thoen E."/>
            <person name="Andreopoulos B."/>
            <person name="Lu D."/>
            <person name="Skrede I."/>
            <person name="Drula E."/>
            <person name="Henrissat B."/>
            <person name="Morin E."/>
            <person name="Kohler A."/>
            <person name="Barry K."/>
            <person name="LaButti K."/>
            <person name="Morin E."/>
            <person name="Salamov A."/>
            <person name="Lipzen A."/>
            <person name="Mereny Z."/>
            <person name="Hegedus B."/>
            <person name="Baldrian P."/>
            <person name="Stursova M."/>
            <person name="Weitz H."/>
            <person name="Taylor A."/>
            <person name="Grigoriev I.V."/>
            <person name="Nagy L.G."/>
            <person name="Martin F."/>
            <person name="Kauserud H."/>
        </authorList>
    </citation>
    <scope>NUCLEOTIDE SEQUENCE</scope>
    <source>
        <strain evidence="1">CBHHK173m</strain>
    </source>
</reference>
<evidence type="ECO:0000313" key="1">
    <source>
        <dbReference type="EMBL" id="KAJ7080355.1"/>
    </source>
</evidence>
<dbReference type="AlphaFoldDB" id="A0AAD6XK35"/>
<keyword evidence="2" id="KW-1185">Reference proteome</keyword>
<organism evidence="1 2">
    <name type="scientific">Mycena belliarum</name>
    <dbReference type="NCBI Taxonomy" id="1033014"/>
    <lineage>
        <taxon>Eukaryota</taxon>
        <taxon>Fungi</taxon>
        <taxon>Dikarya</taxon>
        <taxon>Basidiomycota</taxon>
        <taxon>Agaricomycotina</taxon>
        <taxon>Agaricomycetes</taxon>
        <taxon>Agaricomycetidae</taxon>
        <taxon>Agaricales</taxon>
        <taxon>Marasmiineae</taxon>
        <taxon>Mycenaceae</taxon>
        <taxon>Mycena</taxon>
    </lineage>
</organism>
<dbReference type="EMBL" id="JARJCN010000055">
    <property type="protein sequence ID" value="KAJ7080355.1"/>
    <property type="molecule type" value="Genomic_DNA"/>
</dbReference>
<sequence>MELVLVFSVIVWFLFVVVRPFRSLPSAPTPVAPRRQGAPSPQALFTILGPLTPARPYALYALFEDAHFLLRYTHPRRRGIVRSHPRPLLHLAISPVSTWCTAV</sequence>
<comment type="caution">
    <text evidence="1">The sequence shown here is derived from an EMBL/GenBank/DDBJ whole genome shotgun (WGS) entry which is preliminary data.</text>
</comment>
<gene>
    <name evidence="1" type="ORF">B0H15DRAFT_856820</name>
</gene>
<name>A0AAD6XK35_9AGAR</name>